<feature type="domain" description="RagB/SusD" evidence="6">
    <location>
        <begin position="334"/>
        <end position="581"/>
    </location>
</feature>
<dbReference type="Pfam" id="PF07980">
    <property type="entry name" value="SusD_RagB"/>
    <property type="match status" value="1"/>
</dbReference>
<accession>A0ABZ0WAC3</accession>
<dbReference type="EMBL" id="CP139960">
    <property type="protein sequence ID" value="WQD38492.1"/>
    <property type="molecule type" value="Genomic_DNA"/>
</dbReference>
<evidence type="ECO:0000256" key="1">
    <source>
        <dbReference type="ARBA" id="ARBA00004442"/>
    </source>
</evidence>
<keyword evidence="3" id="KW-0732">Signal</keyword>
<dbReference type="InterPro" id="IPR033985">
    <property type="entry name" value="SusD-like_N"/>
</dbReference>
<proteinExistence type="inferred from homology"/>
<evidence type="ECO:0000259" key="7">
    <source>
        <dbReference type="Pfam" id="PF14322"/>
    </source>
</evidence>
<keyword evidence="5" id="KW-0998">Cell outer membrane</keyword>
<evidence type="ECO:0000256" key="2">
    <source>
        <dbReference type="ARBA" id="ARBA00006275"/>
    </source>
</evidence>
<organism evidence="8 9">
    <name type="scientific">Niabella yanshanensis</name>
    <dbReference type="NCBI Taxonomy" id="577386"/>
    <lineage>
        <taxon>Bacteria</taxon>
        <taxon>Pseudomonadati</taxon>
        <taxon>Bacteroidota</taxon>
        <taxon>Chitinophagia</taxon>
        <taxon>Chitinophagales</taxon>
        <taxon>Chitinophagaceae</taxon>
        <taxon>Niabella</taxon>
    </lineage>
</organism>
<name>A0ABZ0WAC3_9BACT</name>
<reference evidence="8 9" key="1">
    <citation type="submission" date="2023-12" db="EMBL/GenBank/DDBJ databases">
        <title>Genome sequencing and assembly of bacterial species from a model synthetic community.</title>
        <authorList>
            <person name="Hogle S.L."/>
        </authorList>
    </citation>
    <scope>NUCLEOTIDE SEQUENCE [LARGE SCALE GENOMIC DNA]</scope>
    <source>
        <strain evidence="8 9">HAMBI_3031</strain>
    </source>
</reference>
<evidence type="ECO:0000256" key="4">
    <source>
        <dbReference type="ARBA" id="ARBA00023136"/>
    </source>
</evidence>
<comment type="similarity">
    <text evidence="2">Belongs to the SusD family.</text>
</comment>
<dbReference type="InterPro" id="IPR012944">
    <property type="entry name" value="SusD_RagB_dom"/>
</dbReference>
<evidence type="ECO:0000259" key="6">
    <source>
        <dbReference type="Pfam" id="PF07980"/>
    </source>
</evidence>
<evidence type="ECO:0000313" key="8">
    <source>
        <dbReference type="EMBL" id="WQD38492.1"/>
    </source>
</evidence>
<dbReference type="RefSeq" id="WP_114791247.1">
    <property type="nucleotide sequence ID" value="NZ_CP139960.1"/>
</dbReference>
<dbReference type="InterPro" id="IPR011990">
    <property type="entry name" value="TPR-like_helical_dom_sf"/>
</dbReference>
<dbReference type="Gene3D" id="1.25.40.390">
    <property type="match status" value="1"/>
</dbReference>
<sequence length="581" mass="64498">MKAKYVLLTIPVWISLLIGSCRKDSESSLFDVNPDDIPYNEQKVFSDSIQTMEFVTSIYRNLSYNYFLDNAEHSGGGYWSFADITDDAENRWSGNAQIAPMFNLNTFPSESGWSRFNNAWTMGYRNIRWCNIFLKNSGRVPISGPVKSRLAGEVKFLRAYYYLHLFRLYSGIPLVGDSVYTLTDPIKATRATFAETVNYLSKELDEAAAALPLKHQASDFGKPTKGAALALKSKLLLYAASQLFNGNNIATDPTVAPLIGYTDSDPQRWKKAADAAKAVIDLGQYSLLQGNPAITSQHGLYLATTQRVNDELIFSILPTSGRFTENRLLPPSRGGQYYSFPSHALVDAFDMSNGKPIADPQSGYSETSPFVNRDPRFYVTILYQGALWLNNNLTTSSAINFAVNSTTGDVFGTSTRTGFLFRKLCNESATGGGGLSTNAGLIVSRYAEVLLNYAEALNEFQGPGQEVYQAVEAIRQRGGLNPYTLPVSLNKDQMRAVIRNERRVELALEEAHRFFDIKRWKIAEDVNKGPLVGRRYATPASTGERVTAETRVFITPKMYNFPIPLTEVNKAGGAILQNPGW</sequence>
<keyword evidence="4" id="KW-0472">Membrane</keyword>
<dbReference type="Proteomes" id="UP001325680">
    <property type="component" value="Chromosome"/>
</dbReference>
<dbReference type="SUPFAM" id="SSF48452">
    <property type="entry name" value="TPR-like"/>
    <property type="match status" value="1"/>
</dbReference>
<feature type="domain" description="SusD-like N-terminal" evidence="7">
    <location>
        <begin position="112"/>
        <end position="237"/>
    </location>
</feature>
<evidence type="ECO:0000313" key="9">
    <source>
        <dbReference type="Proteomes" id="UP001325680"/>
    </source>
</evidence>
<dbReference type="Pfam" id="PF14322">
    <property type="entry name" value="SusD-like_3"/>
    <property type="match status" value="1"/>
</dbReference>
<dbReference type="PROSITE" id="PS51257">
    <property type="entry name" value="PROKAR_LIPOPROTEIN"/>
    <property type="match status" value="1"/>
</dbReference>
<gene>
    <name evidence="8" type="ORF">U0035_22730</name>
</gene>
<protein>
    <submittedName>
        <fullName evidence="8">RagB/SusD family nutrient uptake outer membrane protein</fullName>
    </submittedName>
</protein>
<evidence type="ECO:0000256" key="5">
    <source>
        <dbReference type="ARBA" id="ARBA00023237"/>
    </source>
</evidence>
<comment type="subcellular location">
    <subcellularLocation>
        <location evidence="1">Cell outer membrane</location>
    </subcellularLocation>
</comment>
<keyword evidence="9" id="KW-1185">Reference proteome</keyword>
<evidence type="ECO:0000256" key="3">
    <source>
        <dbReference type="ARBA" id="ARBA00022729"/>
    </source>
</evidence>